<dbReference type="Proteomes" id="UP001229421">
    <property type="component" value="Unassembled WGS sequence"/>
</dbReference>
<feature type="compositionally biased region" description="Gly residues" evidence="1">
    <location>
        <begin position="45"/>
        <end position="65"/>
    </location>
</feature>
<evidence type="ECO:0000313" key="2">
    <source>
        <dbReference type="EMBL" id="KAK1410475.1"/>
    </source>
</evidence>
<evidence type="ECO:0000256" key="1">
    <source>
        <dbReference type="SAM" id="MobiDB-lite"/>
    </source>
</evidence>
<gene>
    <name evidence="2" type="ORF">QVD17_37012</name>
</gene>
<feature type="region of interest" description="Disordered" evidence="1">
    <location>
        <begin position="45"/>
        <end position="94"/>
    </location>
</feature>
<accession>A0AAD8NCE2</accession>
<sequence>MQIYKRESGGGNFTHALVVRGDGESYGACVVVAVVVKDCGGGGFGGGGGCENEKVVGGGGGGGGGGKDKGARSGTRGRQRACSSPPPRSTRYGSPFLAELVHPLTTLFLLQPRKAPRPRGLLLPPLLLLVAHHSQLPKGHKTSFH</sequence>
<reference evidence="2" key="1">
    <citation type="journal article" date="2023" name="bioRxiv">
        <title>Improved chromosome-level genome assembly for marigold (Tagetes erecta).</title>
        <authorList>
            <person name="Jiang F."/>
            <person name="Yuan L."/>
            <person name="Wang S."/>
            <person name="Wang H."/>
            <person name="Xu D."/>
            <person name="Wang A."/>
            <person name="Fan W."/>
        </authorList>
    </citation>
    <scope>NUCLEOTIDE SEQUENCE</scope>
    <source>
        <strain evidence="2">WSJ</strain>
        <tissue evidence="2">Leaf</tissue>
    </source>
</reference>
<organism evidence="2 3">
    <name type="scientific">Tagetes erecta</name>
    <name type="common">African marigold</name>
    <dbReference type="NCBI Taxonomy" id="13708"/>
    <lineage>
        <taxon>Eukaryota</taxon>
        <taxon>Viridiplantae</taxon>
        <taxon>Streptophyta</taxon>
        <taxon>Embryophyta</taxon>
        <taxon>Tracheophyta</taxon>
        <taxon>Spermatophyta</taxon>
        <taxon>Magnoliopsida</taxon>
        <taxon>eudicotyledons</taxon>
        <taxon>Gunneridae</taxon>
        <taxon>Pentapetalae</taxon>
        <taxon>asterids</taxon>
        <taxon>campanulids</taxon>
        <taxon>Asterales</taxon>
        <taxon>Asteraceae</taxon>
        <taxon>Asteroideae</taxon>
        <taxon>Heliantheae alliance</taxon>
        <taxon>Tageteae</taxon>
        <taxon>Tagetes</taxon>
    </lineage>
</organism>
<name>A0AAD8NCE2_TARER</name>
<protein>
    <submittedName>
        <fullName evidence="2">Uncharacterized protein</fullName>
    </submittedName>
</protein>
<dbReference type="AlphaFoldDB" id="A0AAD8NCE2"/>
<evidence type="ECO:0000313" key="3">
    <source>
        <dbReference type="Proteomes" id="UP001229421"/>
    </source>
</evidence>
<proteinExistence type="predicted"/>
<comment type="caution">
    <text evidence="2">The sequence shown here is derived from an EMBL/GenBank/DDBJ whole genome shotgun (WGS) entry which is preliminary data.</text>
</comment>
<dbReference type="EMBL" id="JAUHHV010000010">
    <property type="protein sequence ID" value="KAK1410475.1"/>
    <property type="molecule type" value="Genomic_DNA"/>
</dbReference>
<keyword evidence="3" id="KW-1185">Reference proteome</keyword>